<dbReference type="SUPFAM" id="SSF46938">
    <property type="entry name" value="CRAL/TRIO N-terminal domain"/>
    <property type="match status" value="1"/>
</dbReference>
<name>A0A9Q0RXQ0_9DIPT</name>
<feature type="domain" description="CRAL-TRIO" evidence="1">
    <location>
        <begin position="70"/>
        <end position="221"/>
    </location>
</feature>
<dbReference type="InterPro" id="IPR036273">
    <property type="entry name" value="CRAL/TRIO_N_dom_sf"/>
</dbReference>
<evidence type="ECO:0000259" key="1">
    <source>
        <dbReference type="PROSITE" id="PS50191"/>
    </source>
</evidence>
<evidence type="ECO:0000313" key="3">
    <source>
        <dbReference type="Proteomes" id="UP001151699"/>
    </source>
</evidence>
<protein>
    <submittedName>
        <fullName evidence="2">CRAL-TRIO domain-containing protein C3H8.02</fullName>
    </submittedName>
</protein>
<dbReference type="PROSITE" id="PS50191">
    <property type="entry name" value="CRAL_TRIO"/>
    <property type="match status" value="1"/>
</dbReference>
<comment type="caution">
    <text evidence="2">The sequence shown here is derived from an EMBL/GenBank/DDBJ whole genome shotgun (WGS) entry which is preliminary data.</text>
</comment>
<sequence length="221" mass="25416">MSQSPVNADDLKSLKERMNLIAAADPNQKLNEFSLIRYLRAFKDVDSAFKAILKTNKWREEYGVKSLPTTPAILNNTDKARVLKHRDCLGRPVIYIPAKNHNASTRDIDELTKFIVNCLEEACERCFEEVIDNLCIVFDLAEFSTSCMDYQLIKNLIWLLSRHYPERLGICLIINSPTIFSTVWPVIRGWLDENTSKKVVFANTEVELCKYLIPDILPTDM</sequence>
<dbReference type="Proteomes" id="UP001151699">
    <property type="component" value="Chromosome X"/>
</dbReference>
<gene>
    <name evidence="2" type="primary">SPAC3H8.02</name>
    <name evidence="2" type="ORF">Bhyg_10773</name>
</gene>
<dbReference type="OrthoDB" id="75724at2759"/>
<proteinExistence type="predicted"/>
<keyword evidence="3" id="KW-1185">Reference proteome</keyword>
<reference evidence="2" key="1">
    <citation type="submission" date="2022-07" db="EMBL/GenBank/DDBJ databases">
        <authorList>
            <person name="Trinca V."/>
            <person name="Uliana J.V.C."/>
            <person name="Torres T.T."/>
            <person name="Ward R.J."/>
            <person name="Monesi N."/>
        </authorList>
    </citation>
    <scope>NUCLEOTIDE SEQUENCE</scope>
    <source>
        <strain evidence="2">HSMRA1968</strain>
        <tissue evidence="2">Whole embryos</tissue>
    </source>
</reference>
<dbReference type="CDD" id="cd00170">
    <property type="entry name" value="SEC14"/>
    <property type="match status" value="1"/>
</dbReference>
<dbReference type="InterPro" id="IPR036865">
    <property type="entry name" value="CRAL-TRIO_dom_sf"/>
</dbReference>
<dbReference type="SUPFAM" id="SSF52087">
    <property type="entry name" value="CRAL/TRIO domain"/>
    <property type="match status" value="1"/>
</dbReference>
<dbReference type="PANTHER" id="PTHR46590">
    <property type="entry name" value="PHOSPHATIDYLINOSITOL TRANSFER PROTEIN CSR1-RELATED"/>
    <property type="match status" value="1"/>
</dbReference>
<evidence type="ECO:0000313" key="2">
    <source>
        <dbReference type="EMBL" id="KAJ6638040.1"/>
    </source>
</evidence>
<dbReference type="InterPro" id="IPR001251">
    <property type="entry name" value="CRAL-TRIO_dom"/>
</dbReference>
<dbReference type="Gene3D" id="3.40.525.10">
    <property type="entry name" value="CRAL-TRIO lipid binding domain"/>
    <property type="match status" value="1"/>
</dbReference>
<dbReference type="PANTHER" id="PTHR46590:SF4">
    <property type="entry name" value="CRAL-TRIO DOMAIN-CONTAINING PROTEIN"/>
    <property type="match status" value="1"/>
</dbReference>
<dbReference type="SMART" id="SM00516">
    <property type="entry name" value="SEC14"/>
    <property type="match status" value="1"/>
</dbReference>
<dbReference type="AlphaFoldDB" id="A0A9Q0RXQ0"/>
<dbReference type="Pfam" id="PF00650">
    <property type="entry name" value="CRAL_TRIO"/>
    <property type="match status" value="1"/>
</dbReference>
<dbReference type="EMBL" id="WJQU01000003">
    <property type="protein sequence ID" value="KAJ6638040.1"/>
    <property type="molecule type" value="Genomic_DNA"/>
</dbReference>
<dbReference type="InterPro" id="IPR052432">
    <property type="entry name" value="PITP/CRAL-TRIO"/>
</dbReference>
<accession>A0A9Q0RXQ0</accession>
<organism evidence="2 3">
    <name type="scientific">Pseudolycoriella hygida</name>
    <dbReference type="NCBI Taxonomy" id="35572"/>
    <lineage>
        <taxon>Eukaryota</taxon>
        <taxon>Metazoa</taxon>
        <taxon>Ecdysozoa</taxon>
        <taxon>Arthropoda</taxon>
        <taxon>Hexapoda</taxon>
        <taxon>Insecta</taxon>
        <taxon>Pterygota</taxon>
        <taxon>Neoptera</taxon>
        <taxon>Endopterygota</taxon>
        <taxon>Diptera</taxon>
        <taxon>Nematocera</taxon>
        <taxon>Sciaroidea</taxon>
        <taxon>Sciaridae</taxon>
        <taxon>Pseudolycoriella</taxon>
    </lineage>
</organism>